<name>A0ACC1Q8C8_9APHY</name>
<gene>
    <name evidence="1" type="ORF">NUW54_g1196</name>
</gene>
<proteinExistence type="predicted"/>
<keyword evidence="2" id="KW-1185">Reference proteome</keyword>
<reference evidence="1" key="1">
    <citation type="submission" date="2022-08" db="EMBL/GenBank/DDBJ databases">
        <title>Genome Sequence of Pycnoporus sanguineus.</title>
        <authorList>
            <person name="Buettner E."/>
        </authorList>
    </citation>
    <scope>NUCLEOTIDE SEQUENCE</scope>
    <source>
        <strain evidence="1">CG-C14</strain>
    </source>
</reference>
<comment type="caution">
    <text evidence="1">The sequence shown here is derived from an EMBL/GenBank/DDBJ whole genome shotgun (WGS) entry which is preliminary data.</text>
</comment>
<dbReference type="EMBL" id="JANSHE010000188">
    <property type="protein sequence ID" value="KAJ3014861.1"/>
    <property type="molecule type" value="Genomic_DNA"/>
</dbReference>
<sequence length="649" mass="74199">MDYGRRSTMQPHGDPYGNARSNLPVPSTVKKSTHGHGRMSLAGPAMRAPYPIPPGTNPRQSLMRSQNVNPLLQSASKPQNYGRTPMRSNNRRGSMWQGGSQASAPPSSQTFAKDARPLRDRSFQAKMRQDVATFLISTGYEVAPQMLQNITGKDFRAVFQHLILYLDPLWPFKPDQRFEEQFMQALRAMKYPYVGQIRYQVVADTSSYGIHGLRCWGALHWLVELGRAREHYMDSRHPTLQDPSLIPDEFDDIHHHLALAFDHNSRAYEVFLQGQDVFPEEEKMLEERYAKKDAQVFADLEQLKEKLKDIQAEWEQLKKSAASIRPPFEELKKDNGSLRRDAFKFEEIIRRIEERKQKWTRLVQEEKTELEYNLANLEKMHAEEQRLSDIVKVQNLSPEEVLRMNTEHESLTRELESLKHKVTETSQVVVRLEVSLTRKVTDAEEALDQYTTLLSSLGLFPPLPPPLEDVDLTIDLHSAASNPQGLLTGADIRRVVKPTLSRVTEMKRTAHADVESERIRIDDELDQLNLECETIEEEVLEVLNKTNALNDQADELREAVQQEALVSNAEASRLERDLAAARTAAMANGVGVKSRLQALQIAYREQVDKVNRLKEDTVRAVIKNSSDIVAFKDEVSKQLQYLRDFAEAN</sequence>
<accession>A0ACC1Q8C8</accession>
<dbReference type="Proteomes" id="UP001144978">
    <property type="component" value="Unassembled WGS sequence"/>
</dbReference>
<organism evidence="1 2">
    <name type="scientific">Trametes sanguinea</name>
    <dbReference type="NCBI Taxonomy" id="158606"/>
    <lineage>
        <taxon>Eukaryota</taxon>
        <taxon>Fungi</taxon>
        <taxon>Dikarya</taxon>
        <taxon>Basidiomycota</taxon>
        <taxon>Agaricomycotina</taxon>
        <taxon>Agaricomycetes</taxon>
        <taxon>Polyporales</taxon>
        <taxon>Polyporaceae</taxon>
        <taxon>Trametes</taxon>
    </lineage>
</organism>
<evidence type="ECO:0000313" key="1">
    <source>
        <dbReference type="EMBL" id="KAJ3014861.1"/>
    </source>
</evidence>
<protein>
    <submittedName>
        <fullName evidence="1">Uncharacterized protein</fullName>
    </submittedName>
</protein>
<evidence type="ECO:0000313" key="2">
    <source>
        <dbReference type="Proteomes" id="UP001144978"/>
    </source>
</evidence>